<evidence type="ECO:0000256" key="1">
    <source>
        <dbReference type="ARBA" id="ARBA00022703"/>
    </source>
</evidence>
<comment type="caution">
    <text evidence="2">The sequence shown here is derived from an EMBL/GenBank/DDBJ whole genome shotgun (WGS) entry which is preliminary data.</text>
</comment>
<keyword evidence="1" id="KW-0053">Apoptosis</keyword>
<dbReference type="GO" id="GO:0042981">
    <property type="term" value="P:regulation of apoptotic process"/>
    <property type="evidence" value="ECO:0007669"/>
    <property type="project" value="InterPro"/>
</dbReference>
<dbReference type="InterPro" id="IPR036834">
    <property type="entry name" value="Bcl-2-like_sf"/>
</dbReference>
<proteinExistence type="predicted"/>
<organism evidence="2 3">
    <name type="scientific">Tachysurus vachellii</name>
    <name type="common">Darkbarbel catfish</name>
    <name type="synonym">Pelteobagrus vachellii</name>
    <dbReference type="NCBI Taxonomy" id="175792"/>
    <lineage>
        <taxon>Eukaryota</taxon>
        <taxon>Metazoa</taxon>
        <taxon>Chordata</taxon>
        <taxon>Craniata</taxon>
        <taxon>Vertebrata</taxon>
        <taxon>Euteleostomi</taxon>
        <taxon>Actinopterygii</taxon>
        <taxon>Neopterygii</taxon>
        <taxon>Teleostei</taxon>
        <taxon>Ostariophysi</taxon>
        <taxon>Siluriformes</taxon>
        <taxon>Bagridae</taxon>
        <taxon>Tachysurus</taxon>
    </lineage>
</organism>
<dbReference type="SUPFAM" id="SSF56854">
    <property type="entry name" value="Bcl-2 inhibitors of programmed cell death"/>
    <property type="match status" value="1"/>
</dbReference>
<reference evidence="2" key="1">
    <citation type="submission" date="2023-08" db="EMBL/GenBank/DDBJ databases">
        <title>Pelteobagrus vachellii genome.</title>
        <authorList>
            <person name="Liu H."/>
        </authorList>
    </citation>
    <scope>NUCLEOTIDE SEQUENCE</scope>
    <source>
        <strain evidence="2">PRFRI_2022a</strain>
        <tissue evidence="2">Muscle</tissue>
    </source>
</reference>
<dbReference type="Gene3D" id="1.10.437.10">
    <property type="entry name" value="Blc2-like"/>
    <property type="match status" value="1"/>
</dbReference>
<accession>A0AA88IXV4</accession>
<protein>
    <recommendedName>
        <fullName evidence="4">Bcl-2-like protein 15</fullName>
    </recommendedName>
</protein>
<name>A0AA88IXV4_TACVA</name>
<dbReference type="PROSITE" id="PS50062">
    <property type="entry name" value="BCL2_FAMILY"/>
    <property type="match status" value="1"/>
</dbReference>
<dbReference type="EMBL" id="JAVHJS010000022">
    <property type="protein sequence ID" value="KAK2821312.1"/>
    <property type="molecule type" value="Genomic_DNA"/>
</dbReference>
<dbReference type="PANTHER" id="PTHR36466">
    <property type="entry name" value="BCL-2-LIKE PROTEIN 15"/>
    <property type="match status" value="1"/>
</dbReference>
<keyword evidence="3" id="KW-1185">Reference proteome</keyword>
<dbReference type="InterPro" id="IPR002475">
    <property type="entry name" value="Bcl2-like"/>
</dbReference>
<evidence type="ECO:0000313" key="3">
    <source>
        <dbReference type="Proteomes" id="UP001187315"/>
    </source>
</evidence>
<dbReference type="GO" id="GO:0006915">
    <property type="term" value="P:apoptotic process"/>
    <property type="evidence" value="ECO:0007669"/>
    <property type="project" value="UniProtKB-KW"/>
</dbReference>
<dbReference type="AlphaFoldDB" id="A0AA88IXV4"/>
<evidence type="ECO:0008006" key="4">
    <source>
        <dbReference type="Google" id="ProtNLM"/>
    </source>
</evidence>
<dbReference type="PANTHER" id="PTHR36466:SF1">
    <property type="entry name" value="BCL-2-LIKE PROTEIN 15"/>
    <property type="match status" value="1"/>
</dbReference>
<gene>
    <name evidence="2" type="ORF">Q7C36_020655</name>
</gene>
<evidence type="ECO:0000313" key="2">
    <source>
        <dbReference type="EMBL" id="KAK2821312.1"/>
    </source>
</evidence>
<dbReference type="Proteomes" id="UP001187315">
    <property type="component" value="Unassembled WGS sequence"/>
</dbReference>
<sequence>MAQLKFKQQTSVILSCLFDEPYLETDSANDFDPIKIANQLRQLGDHYDETVIQPLIRNIQKAPADQASVMFTNSVNTLCEMWVADRPEVASEKHLLKATMALSLYINRNCPDVTTRVRGAIVSILSNRLASWIMEQGGWEQASSL</sequence>
<dbReference type="InterPro" id="IPR033543">
    <property type="entry name" value="BCL2L15"/>
</dbReference>